<reference evidence="1" key="1">
    <citation type="journal article" date="2021" name="Sci. Adv.">
        <title>The American lobster genome reveals insights on longevity, neural, and immune adaptations.</title>
        <authorList>
            <person name="Polinski J.M."/>
            <person name="Zimin A.V."/>
            <person name="Clark K.F."/>
            <person name="Kohn A.B."/>
            <person name="Sadowski N."/>
            <person name="Timp W."/>
            <person name="Ptitsyn A."/>
            <person name="Khanna P."/>
            <person name="Romanova D.Y."/>
            <person name="Williams P."/>
            <person name="Greenwood S.J."/>
            <person name="Moroz L.L."/>
            <person name="Walt D.R."/>
            <person name="Bodnar A.G."/>
        </authorList>
    </citation>
    <scope>NUCLEOTIDE SEQUENCE</scope>
    <source>
        <strain evidence="1">GMGI-L3</strain>
    </source>
</reference>
<protein>
    <recommendedName>
        <fullName evidence="3">Protein kinase domain-containing protein</fullName>
    </recommendedName>
</protein>
<dbReference type="EMBL" id="JAHLQT010010216">
    <property type="protein sequence ID" value="KAG7172945.1"/>
    <property type="molecule type" value="Genomic_DNA"/>
</dbReference>
<evidence type="ECO:0000313" key="2">
    <source>
        <dbReference type="Proteomes" id="UP000747542"/>
    </source>
</evidence>
<evidence type="ECO:0000313" key="1">
    <source>
        <dbReference type="EMBL" id="KAG7172945.1"/>
    </source>
</evidence>
<dbReference type="AlphaFoldDB" id="A0A8J5N502"/>
<organism evidence="1 2">
    <name type="scientific">Homarus americanus</name>
    <name type="common">American lobster</name>
    <dbReference type="NCBI Taxonomy" id="6706"/>
    <lineage>
        <taxon>Eukaryota</taxon>
        <taxon>Metazoa</taxon>
        <taxon>Ecdysozoa</taxon>
        <taxon>Arthropoda</taxon>
        <taxon>Crustacea</taxon>
        <taxon>Multicrustacea</taxon>
        <taxon>Malacostraca</taxon>
        <taxon>Eumalacostraca</taxon>
        <taxon>Eucarida</taxon>
        <taxon>Decapoda</taxon>
        <taxon>Pleocyemata</taxon>
        <taxon>Astacidea</taxon>
        <taxon>Nephropoidea</taxon>
        <taxon>Nephropidae</taxon>
        <taxon>Homarus</taxon>
    </lineage>
</organism>
<accession>A0A8J5N502</accession>
<gene>
    <name evidence="1" type="ORF">Hamer_G017932</name>
</gene>
<dbReference type="Proteomes" id="UP000747542">
    <property type="component" value="Unassembled WGS sequence"/>
</dbReference>
<name>A0A8J5N502_HOMAM</name>
<proteinExistence type="predicted"/>
<sequence length="133" mass="14480">MTSPYNDTPVTCVEARVLYELAGAGGASLYGITSDPPAIVMEFIHGEPFSASTSQKEDAYEATVDAVYEFHAAGFWPPMIHPANIIVTPSTSPYTPPTLLMLVAKNPYNTNRCQRWEGNRLTMYQSSSATLTA</sequence>
<comment type="caution">
    <text evidence="1">The sequence shown here is derived from an EMBL/GenBank/DDBJ whole genome shotgun (WGS) entry which is preliminary data.</text>
</comment>
<evidence type="ECO:0008006" key="3">
    <source>
        <dbReference type="Google" id="ProtNLM"/>
    </source>
</evidence>
<dbReference type="SUPFAM" id="SSF56112">
    <property type="entry name" value="Protein kinase-like (PK-like)"/>
    <property type="match status" value="1"/>
</dbReference>
<keyword evidence="2" id="KW-1185">Reference proteome</keyword>
<dbReference type="InterPro" id="IPR011009">
    <property type="entry name" value="Kinase-like_dom_sf"/>
</dbReference>